<dbReference type="SUPFAM" id="SSF52172">
    <property type="entry name" value="CheY-like"/>
    <property type="match status" value="1"/>
</dbReference>
<dbReference type="eggNOG" id="arCOG02599">
    <property type="taxonomic scope" value="Archaea"/>
</dbReference>
<evidence type="ECO:0000313" key="5">
    <source>
        <dbReference type="Proteomes" id="UP000003751"/>
    </source>
</evidence>
<dbReference type="PANTHER" id="PTHR44591">
    <property type="entry name" value="STRESS RESPONSE REGULATOR PROTEIN 1"/>
    <property type="match status" value="1"/>
</dbReference>
<proteinExistence type="predicted"/>
<name>E7QTL2_HALPU</name>
<organism evidence="4 5">
    <name type="scientific">Haladaptatus paucihalophilus DX253</name>
    <dbReference type="NCBI Taxonomy" id="797209"/>
    <lineage>
        <taxon>Archaea</taxon>
        <taxon>Methanobacteriati</taxon>
        <taxon>Methanobacteriota</taxon>
        <taxon>Stenosarchaea group</taxon>
        <taxon>Halobacteria</taxon>
        <taxon>Halobacteriales</taxon>
        <taxon>Haladaptataceae</taxon>
        <taxon>Haladaptatus</taxon>
    </lineage>
</organism>
<dbReference type="EMBL" id="AEMG01000009">
    <property type="protein sequence ID" value="EFW91941.1"/>
    <property type="molecule type" value="Genomic_DNA"/>
</dbReference>
<protein>
    <submittedName>
        <fullName evidence="4">Response regulator receiver protein</fullName>
    </submittedName>
</protein>
<dbReference type="PANTHER" id="PTHR44591:SF3">
    <property type="entry name" value="RESPONSE REGULATORY DOMAIN-CONTAINING PROTEIN"/>
    <property type="match status" value="1"/>
</dbReference>
<dbReference type="AlphaFoldDB" id="E7QTL2"/>
<dbReference type="STRING" id="797209.GCA_000376445_02658"/>
<dbReference type="GO" id="GO:0000160">
    <property type="term" value="P:phosphorelay signal transduction system"/>
    <property type="evidence" value="ECO:0007669"/>
    <property type="project" value="InterPro"/>
</dbReference>
<dbReference type="Proteomes" id="UP000003751">
    <property type="component" value="Unassembled WGS sequence"/>
</dbReference>
<evidence type="ECO:0000259" key="3">
    <source>
        <dbReference type="PROSITE" id="PS50110"/>
    </source>
</evidence>
<dbReference type="PROSITE" id="PS50110">
    <property type="entry name" value="RESPONSE_REGULATORY"/>
    <property type="match status" value="1"/>
</dbReference>
<dbReference type="Gene3D" id="3.40.50.2300">
    <property type="match status" value="1"/>
</dbReference>
<dbReference type="Pfam" id="PF00072">
    <property type="entry name" value="Response_reg"/>
    <property type="match status" value="1"/>
</dbReference>
<dbReference type="InterPro" id="IPR050595">
    <property type="entry name" value="Bact_response_regulator"/>
</dbReference>
<feature type="modified residue" description="4-aspartylphosphate" evidence="2">
    <location>
        <position position="46"/>
    </location>
</feature>
<dbReference type="InterPro" id="IPR011006">
    <property type="entry name" value="CheY-like_superfamily"/>
</dbReference>
<evidence type="ECO:0000313" key="4">
    <source>
        <dbReference type="EMBL" id="EFW91941.1"/>
    </source>
</evidence>
<reference evidence="4 5" key="1">
    <citation type="journal article" date="2014" name="ISME J.">
        <title>Trehalose/2-sulfotrehalose biosynthesis and glycine-betaine uptake are widely spread mechanisms for osmoadaptation in the Halobacteriales.</title>
        <authorList>
            <person name="Youssef N.H."/>
            <person name="Savage-Ashlock K.N."/>
            <person name="McCully A.L."/>
            <person name="Luedtke B."/>
            <person name="Shaw E.I."/>
            <person name="Hoff W.D."/>
            <person name="Elshahed M.S."/>
        </authorList>
    </citation>
    <scope>NUCLEOTIDE SEQUENCE [LARGE SCALE GENOMIC DNA]</scope>
    <source>
        <strain evidence="4 5">DX253</strain>
    </source>
</reference>
<dbReference type="SMART" id="SM00448">
    <property type="entry name" value="REC"/>
    <property type="match status" value="1"/>
</dbReference>
<dbReference type="RefSeq" id="WP_007979589.1">
    <property type="nucleotide sequence ID" value="NZ_AEMG01000009.1"/>
</dbReference>
<dbReference type="OrthoDB" id="86314at2157"/>
<keyword evidence="1 2" id="KW-0597">Phosphoprotein</keyword>
<feature type="domain" description="Response regulatory" evidence="3">
    <location>
        <begin position="1"/>
        <end position="108"/>
    </location>
</feature>
<accession>E7QTL2</accession>
<dbReference type="PATRIC" id="fig|797209.4.peg.2100"/>
<dbReference type="Pfam" id="PF08663">
    <property type="entry name" value="HalX"/>
    <property type="match status" value="1"/>
</dbReference>
<evidence type="ECO:0000256" key="1">
    <source>
        <dbReference type="ARBA" id="ARBA00022553"/>
    </source>
</evidence>
<dbReference type="InterPro" id="IPR013971">
    <property type="entry name" value="HalX_domain"/>
</dbReference>
<dbReference type="InterPro" id="IPR001789">
    <property type="entry name" value="Sig_transdc_resp-reg_receiver"/>
</dbReference>
<gene>
    <name evidence="4" type="ORF">ZOD2009_10700</name>
</gene>
<comment type="caution">
    <text evidence="4">The sequence shown here is derived from an EMBL/GenBank/DDBJ whole genome shotgun (WGS) entry which is preliminary data.</text>
</comment>
<sequence>MDDEVEVTTLYEEWLAAHRTHVAHDGQEALTVLDRRGEEIDVVLLDRKMPTLSGSKVLERIRAQAYDCRVAMITAVAPDYDIIDMSFDEYITKPVDGDTIRRTVEALYSRAQYAETLTHYYSLVSTHANLLAEHSYDDLQENDEFVSLETEIESVRRSLDSSLEVDDHREFQHVLREIQ</sequence>
<evidence type="ECO:0000256" key="2">
    <source>
        <dbReference type="PROSITE-ProRule" id="PRU00169"/>
    </source>
</evidence>